<evidence type="ECO:0000313" key="1">
    <source>
        <dbReference type="EMBL" id="GAY56823.1"/>
    </source>
</evidence>
<dbReference type="STRING" id="55188.A0A2H5PWU6"/>
<dbReference type="Proteomes" id="UP000236630">
    <property type="component" value="Unassembled WGS sequence"/>
</dbReference>
<keyword evidence="2" id="KW-1185">Reference proteome</keyword>
<dbReference type="EMBL" id="BDQV01000146">
    <property type="protein sequence ID" value="GAY56823.1"/>
    <property type="molecule type" value="Genomic_DNA"/>
</dbReference>
<organism evidence="1 2">
    <name type="scientific">Citrus unshiu</name>
    <name type="common">Satsuma mandarin</name>
    <name type="synonym">Citrus nobilis var. unshiu</name>
    <dbReference type="NCBI Taxonomy" id="55188"/>
    <lineage>
        <taxon>Eukaryota</taxon>
        <taxon>Viridiplantae</taxon>
        <taxon>Streptophyta</taxon>
        <taxon>Embryophyta</taxon>
        <taxon>Tracheophyta</taxon>
        <taxon>Spermatophyta</taxon>
        <taxon>Magnoliopsida</taxon>
        <taxon>eudicotyledons</taxon>
        <taxon>Gunneridae</taxon>
        <taxon>Pentapetalae</taxon>
        <taxon>rosids</taxon>
        <taxon>malvids</taxon>
        <taxon>Sapindales</taxon>
        <taxon>Rutaceae</taxon>
        <taxon>Aurantioideae</taxon>
        <taxon>Citrus</taxon>
    </lineage>
</organism>
<comment type="caution">
    <text evidence="1">The sequence shown here is derived from an EMBL/GenBank/DDBJ whole genome shotgun (WGS) entry which is preliminary data.</text>
</comment>
<proteinExistence type="predicted"/>
<accession>A0A2H5PWU6</accession>
<sequence length="69" mass="7924">MVMARRDAIGFFVAPLEEKEIRDYGTWKFLDSTNNSSRFRDFRKSNGNSIIELVSNPTKIGGVHYVQNV</sequence>
<gene>
    <name evidence="1" type="ORF">CUMW_174830</name>
</gene>
<evidence type="ECO:0000313" key="2">
    <source>
        <dbReference type="Proteomes" id="UP000236630"/>
    </source>
</evidence>
<dbReference type="AlphaFoldDB" id="A0A2H5PWU6"/>
<name>A0A2H5PWU6_CITUN</name>
<protein>
    <submittedName>
        <fullName evidence="1">Uncharacterized protein</fullName>
    </submittedName>
</protein>
<reference evidence="1 2" key="1">
    <citation type="journal article" date="2017" name="Front. Genet.">
        <title>Draft sequencing of the heterozygous diploid genome of Satsuma (Citrus unshiu Marc.) using a hybrid assembly approach.</title>
        <authorList>
            <person name="Shimizu T."/>
            <person name="Tanizawa Y."/>
            <person name="Mochizuki T."/>
            <person name="Nagasaki H."/>
            <person name="Yoshioka T."/>
            <person name="Toyoda A."/>
            <person name="Fujiyama A."/>
            <person name="Kaminuma E."/>
            <person name="Nakamura Y."/>
        </authorList>
    </citation>
    <scope>NUCLEOTIDE SEQUENCE [LARGE SCALE GENOMIC DNA]</scope>
    <source>
        <strain evidence="2">cv. Miyagawa wase</strain>
    </source>
</reference>